<accession>A0A067PIB0</accession>
<dbReference type="PANTHER" id="PTHR31859">
    <property type="entry name" value="TETRATRICOPEPTIDE REPEAT PROTEIN 39 FAMILY MEMBER"/>
    <property type="match status" value="1"/>
</dbReference>
<dbReference type="Pfam" id="PF10300">
    <property type="entry name" value="Iml2-TPR_39"/>
    <property type="match status" value="1"/>
</dbReference>
<evidence type="ECO:0000313" key="1">
    <source>
        <dbReference type="EMBL" id="KDQ54509.1"/>
    </source>
</evidence>
<dbReference type="OrthoDB" id="2154985at2759"/>
<dbReference type="PANTHER" id="PTHR31859:SF1">
    <property type="entry name" value="TETRATRICOPEPTIDE REPEAT PROTEIN 39C"/>
    <property type="match status" value="1"/>
</dbReference>
<reference evidence="2" key="1">
    <citation type="journal article" date="2014" name="Proc. Natl. Acad. Sci. U.S.A.">
        <title>Extensive sampling of basidiomycete genomes demonstrates inadequacy of the white-rot/brown-rot paradigm for wood decay fungi.</title>
        <authorList>
            <person name="Riley R."/>
            <person name="Salamov A.A."/>
            <person name="Brown D.W."/>
            <person name="Nagy L.G."/>
            <person name="Floudas D."/>
            <person name="Held B.W."/>
            <person name="Levasseur A."/>
            <person name="Lombard V."/>
            <person name="Morin E."/>
            <person name="Otillar R."/>
            <person name="Lindquist E.A."/>
            <person name="Sun H."/>
            <person name="LaButti K.M."/>
            <person name="Schmutz J."/>
            <person name="Jabbour D."/>
            <person name="Luo H."/>
            <person name="Baker S.E."/>
            <person name="Pisabarro A.G."/>
            <person name="Walton J.D."/>
            <person name="Blanchette R.A."/>
            <person name="Henrissat B."/>
            <person name="Martin F."/>
            <person name="Cullen D."/>
            <person name="Hibbett D.S."/>
            <person name="Grigoriev I.V."/>
        </authorList>
    </citation>
    <scope>NUCLEOTIDE SEQUENCE [LARGE SCALE GENOMIC DNA]</scope>
    <source>
        <strain evidence="2">MUCL 33604</strain>
    </source>
</reference>
<organism evidence="1 2">
    <name type="scientific">Jaapia argillacea MUCL 33604</name>
    <dbReference type="NCBI Taxonomy" id="933084"/>
    <lineage>
        <taxon>Eukaryota</taxon>
        <taxon>Fungi</taxon>
        <taxon>Dikarya</taxon>
        <taxon>Basidiomycota</taxon>
        <taxon>Agaricomycotina</taxon>
        <taxon>Agaricomycetes</taxon>
        <taxon>Agaricomycetidae</taxon>
        <taxon>Jaapiales</taxon>
        <taxon>Jaapiaceae</taxon>
        <taxon>Jaapia</taxon>
    </lineage>
</organism>
<feature type="non-terminal residue" evidence="1">
    <location>
        <position position="1"/>
    </location>
</feature>
<evidence type="ECO:0000313" key="2">
    <source>
        <dbReference type="Proteomes" id="UP000027265"/>
    </source>
</evidence>
<keyword evidence="2" id="KW-1185">Reference proteome</keyword>
<proteinExistence type="predicted"/>
<sequence length="163" mass="18216">GYNHDRKFTLQVLSVSVAEKDIHAVFAGLSLMTYHEVVLLLSGYQADEACMIEQYRVIVDNVSERYPTGSFWILNHILRMSGDAEGAIKVLQDGLLPDRPHLFVQANALSIFELAWMLLSQRRITEMNNWLVFPPITSSVTSTINTAFPLIAGVMQRCMSAAG</sequence>
<dbReference type="GO" id="GO:0005741">
    <property type="term" value="C:mitochondrial outer membrane"/>
    <property type="evidence" value="ECO:0007669"/>
    <property type="project" value="TreeGrafter"/>
</dbReference>
<name>A0A067PIB0_9AGAM</name>
<dbReference type="InParanoid" id="A0A067PIB0"/>
<dbReference type="HOGENOM" id="CLU_1631023_0_0_1"/>
<dbReference type="EMBL" id="KL197728">
    <property type="protein sequence ID" value="KDQ54509.1"/>
    <property type="molecule type" value="Genomic_DNA"/>
</dbReference>
<dbReference type="InterPro" id="IPR019412">
    <property type="entry name" value="IML2/TPR_39"/>
</dbReference>
<dbReference type="AlphaFoldDB" id="A0A067PIB0"/>
<gene>
    <name evidence="1" type="ORF">JAAARDRAFT_135215</name>
</gene>
<protein>
    <submittedName>
        <fullName evidence="1">Uncharacterized protein</fullName>
    </submittedName>
</protein>
<dbReference type="Proteomes" id="UP000027265">
    <property type="component" value="Unassembled WGS sequence"/>
</dbReference>
<dbReference type="GO" id="GO:0005634">
    <property type="term" value="C:nucleus"/>
    <property type="evidence" value="ECO:0007669"/>
    <property type="project" value="TreeGrafter"/>
</dbReference>
<dbReference type="GO" id="GO:0005829">
    <property type="term" value="C:cytosol"/>
    <property type="evidence" value="ECO:0007669"/>
    <property type="project" value="TreeGrafter"/>
</dbReference>